<dbReference type="GeneID" id="108560295"/>
<keyword evidence="3" id="KW-1185">Reference proteome</keyword>
<gene>
    <name evidence="4" type="primary">LOC108560295</name>
</gene>
<organism evidence="3 4">
    <name type="scientific">Nicrophorus vespilloides</name>
    <name type="common">Boreal carrion beetle</name>
    <dbReference type="NCBI Taxonomy" id="110193"/>
    <lineage>
        <taxon>Eukaryota</taxon>
        <taxon>Metazoa</taxon>
        <taxon>Ecdysozoa</taxon>
        <taxon>Arthropoda</taxon>
        <taxon>Hexapoda</taxon>
        <taxon>Insecta</taxon>
        <taxon>Pterygota</taxon>
        <taxon>Neoptera</taxon>
        <taxon>Endopterygota</taxon>
        <taxon>Coleoptera</taxon>
        <taxon>Polyphaga</taxon>
        <taxon>Staphyliniformia</taxon>
        <taxon>Silphidae</taxon>
        <taxon>Nicrophorinae</taxon>
        <taxon>Nicrophorus</taxon>
    </lineage>
</organism>
<feature type="transmembrane region" description="Helical" evidence="1">
    <location>
        <begin position="115"/>
        <end position="133"/>
    </location>
</feature>
<sequence length="234" mass="24584">MFKLVVLSALLAVVAAAPGLYTAPLAYSAAVVGSVPTSVSHQSRGSPQRALTLHCPHRSLLLAPSVSAYSAPVVSLTLLHSSCPCCSNRSRSAVGFMVTTVFTELRHRQHRPQTINMFKLVVLSALLAVVAAAPGFTPLHWLTMLLLLEAYQLPSAIKEQRSPQRALSLYAPVVHSAPVVSAYSAPVVSAYSAPVLSAYSAPVVAAHSAQIVGAPAVGYHGVHGTVVTKLDYDE</sequence>
<accession>A0ABM1MFB6</accession>
<keyword evidence="1" id="KW-0472">Membrane</keyword>
<dbReference type="Proteomes" id="UP000695000">
    <property type="component" value="Unplaced"/>
</dbReference>
<dbReference type="PANTHER" id="PTHR34931">
    <property type="entry name" value="FI02976P-RELATED"/>
    <property type="match status" value="1"/>
</dbReference>
<feature type="chain" id="PRO_5046686402" evidence="2">
    <location>
        <begin position="17"/>
        <end position="234"/>
    </location>
</feature>
<evidence type="ECO:0000313" key="3">
    <source>
        <dbReference type="Proteomes" id="UP000695000"/>
    </source>
</evidence>
<reference evidence="4" key="1">
    <citation type="submission" date="2025-08" db="UniProtKB">
        <authorList>
            <consortium name="RefSeq"/>
        </authorList>
    </citation>
    <scope>IDENTIFICATION</scope>
    <source>
        <tissue evidence="4">Whole Larva</tissue>
    </source>
</reference>
<feature type="signal peptide" evidence="2">
    <location>
        <begin position="1"/>
        <end position="16"/>
    </location>
</feature>
<feature type="transmembrane region" description="Helical" evidence="1">
    <location>
        <begin position="57"/>
        <end position="79"/>
    </location>
</feature>
<proteinExistence type="predicted"/>
<evidence type="ECO:0000256" key="2">
    <source>
        <dbReference type="SAM" id="SignalP"/>
    </source>
</evidence>
<evidence type="ECO:0000256" key="1">
    <source>
        <dbReference type="SAM" id="Phobius"/>
    </source>
</evidence>
<dbReference type="PANTHER" id="PTHR34931:SF3">
    <property type="entry name" value="FI02976P-RELATED"/>
    <property type="match status" value="1"/>
</dbReference>
<keyword evidence="1" id="KW-1133">Transmembrane helix</keyword>
<keyword evidence="1" id="KW-0812">Transmembrane</keyword>
<dbReference type="InterPro" id="IPR007614">
    <property type="entry name" value="Retinin_C"/>
</dbReference>
<evidence type="ECO:0000313" key="4">
    <source>
        <dbReference type="RefSeq" id="XP_017773266.1"/>
    </source>
</evidence>
<keyword evidence="2" id="KW-0732">Signal</keyword>
<dbReference type="RefSeq" id="XP_017773266.1">
    <property type="nucleotide sequence ID" value="XM_017917777.1"/>
</dbReference>
<protein>
    <submittedName>
        <fullName evidence="4">Cuticle protein LPCP-23-like</fullName>
    </submittedName>
</protein>
<name>A0ABM1MFB6_NICVS</name>